<feature type="region of interest" description="Disordered" evidence="4">
    <location>
        <begin position="16"/>
        <end position="37"/>
    </location>
</feature>
<keyword evidence="1" id="KW-0677">Repeat</keyword>
<evidence type="ECO:0000256" key="1">
    <source>
        <dbReference type="ARBA" id="ARBA00022737"/>
    </source>
</evidence>
<organism evidence="5 6">
    <name type="scientific">Plectus sambesii</name>
    <dbReference type="NCBI Taxonomy" id="2011161"/>
    <lineage>
        <taxon>Eukaryota</taxon>
        <taxon>Metazoa</taxon>
        <taxon>Ecdysozoa</taxon>
        <taxon>Nematoda</taxon>
        <taxon>Chromadorea</taxon>
        <taxon>Plectida</taxon>
        <taxon>Plectina</taxon>
        <taxon>Plectoidea</taxon>
        <taxon>Plectidae</taxon>
        <taxon>Plectus</taxon>
    </lineage>
</organism>
<dbReference type="AlphaFoldDB" id="A0A914UPS3"/>
<evidence type="ECO:0000313" key="6">
    <source>
        <dbReference type="WBParaSite" id="PSAMB.scaffold11443size3349.g34144.t1"/>
    </source>
</evidence>
<reference evidence="6" key="1">
    <citation type="submission" date="2022-11" db="UniProtKB">
        <authorList>
            <consortium name="WormBaseParasite"/>
        </authorList>
    </citation>
    <scope>IDENTIFICATION</scope>
</reference>
<dbReference type="Pfam" id="PF12796">
    <property type="entry name" value="Ank_2"/>
    <property type="match status" value="2"/>
</dbReference>
<dbReference type="WBParaSite" id="PSAMB.scaffold11443size3349.g34144.t1">
    <property type="protein sequence ID" value="PSAMB.scaffold11443size3349.g34144.t1"/>
    <property type="gene ID" value="PSAMB.scaffold11443size3349.g34144"/>
</dbReference>
<dbReference type="PANTHER" id="PTHR24198:SF165">
    <property type="entry name" value="ANKYRIN REPEAT-CONTAINING PROTEIN-RELATED"/>
    <property type="match status" value="1"/>
</dbReference>
<dbReference type="PROSITE" id="PS50088">
    <property type="entry name" value="ANK_REPEAT"/>
    <property type="match status" value="1"/>
</dbReference>
<dbReference type="SMART" id="SM00248">
    <property type="entry name" value="ANK"/>
    <property type="match status" value="5"/>
</dbReference>
<evidence type="ECO:0000256" key="2">
    <source>
        <dbReference type="ARBA" id="ARBA00023043"/>
    </source>
</evidence>
<accession>A0A914UPS3</accession>
<dbReference type="Proteomes" id="UP000887566">
    <property type="component" value="Unplaced"/>
</dbReference>
<dbReference type="PANTHER" id="PTHR24198">
    <property type="entry name" value="ANKYRIN REPEAT AND PROTEIN KINASE DOMAIN-CONTAINING PROTEIN"/>
    <property type="match status" value="1"/>
</dbReference>
<dbReference type="InterPro" id="IPR002110">
    <property type="entry name" value="Ankyrin_rpt"/>
</dbReference>
<dbReference type="Gene3D" id="1.25.40.20">
    <property type="entry name" value="Ankyrin repeat-containing domain"/>
    <property type="match status" value="2"/>
</dbReference>
<proteinExistence type="predicted"/>
<keyword evidence="2 3" id="KW-0040">ANK repeat</keyword>
<evidence type="ECO:0000256" key="4">
    <source>
        <dbReference type="SAM" id="MobiDB-lite"/>
    </source>
</evidence>
<evidence type="ECO:0000256" key="3">
    <source>
        <dbReference type="PROSITE-ProRule" id="PRU00023"/>
    </source>
</evidence>
<dbReference type="PROSITE" id="PS50297">
    <property type="entry name" value="ANK_REP_REGION"/>
    <property type="match status" value="1"/>
</dbReference>
<name>A0A914UPS3_9BILA</name>
<dbReference type="SUPFAM" id="SSF48403">
    <property type="entry name" value="Ankyrin repeat"/>
    <property type="match status" value="1"/>
</dbReference>
<dbReference type="Pfam" id="PF00023">
    <property type="entry name" value="Ank"/>
    <property type="match status" value="1"/>
</dbReference>
<feature type="repeat" description="ANK" evidence="3">
    <location>
        <begin position="125"/>
        <end position="146"/>
    </location>
</feature>
<keyword evidence="5" id="KW-1185">Reference proteome</keyword>
<protein>
    <submittedName>
        <fullName evidence="6">Uncharacterized protein</fullName>
    </submittedName>
</protein>
<sequence>MKLLFGCCCPPRVKEEEDGGVNMAERPTASTSLDSVAESRGSVTAVSSDAQRGSPITQEFALARAAVFNDDLRSLDKLVEDDPWLLNASDQFGRTLLIHAALTDRAKVVDWLIRRGSWIETTDRQGRSALHWAVKRNSIKTVRLLLAQKRHSSRSLFLIADADHVTPMHLACRLPSPKCLKIILQHIESDDDCAKMASDDGGRSPLHYAAAHGLSAHLNLLLNDDRLRFSVNQADCIGRTPIMYAVTAASPNAEECVRLLLRRSPLIVSAQDKRGLTPLHL</sequence>
<evidence type="ECO:0000313" key="5">
    <source>
        <dbReference type="Proteomes" id="UP000887566"/>
    </source>
</evidence>
<dbReference type="InterPro" id="IPR036770">
    <property type="entry name" value="Ankyrin_rpt-contain_sf"/>
</dbReference>